<organism evidence="2 3">
    <name type="scientific">Ascobolus immersus RN42</name>
    <dbReference type="NCBI Taxonomy" id="1160509"/>
    <lineage>
        <taxon>Eukaryota</taxon>
        <taxon>Fungi</taxon>
        <taxon>Dikarya</taxon>
        <taxon>Ascomycota</taxon>
        <taxon>Pezizomycotina</taxon>
        <taxon>Pezizomycetes</taxon>
        <taxon>Pezizales</taxon>
        <taxon>Ascobolaceae</taxon>
        <taxon>Ascobolus</taxon>
    </lineage>
</organism>
<feature type="transmembrane region" description="Helical" evidence="1">
    <location>
        <begin position="37"/>
        <end position="64"/>
    </location>
</feature>
<dbReference type="AlphaFoldDB" id="A0A3N4IAX5"/>
<feature type="transmembrane region" description="Helical" evidence="1">
    <location>
        <begin position="12"/>
        <end position="31"/>
    </location>
</feature>
<accession>A0A3N4IAX5</accession>
<proteinExistence type="predicted"/>
<dbReference type="Proteomes" id="UP000275078">
    <property type="component" value="Unassembled WGS sequence"/>
</dbReference>
<evidence type="ECO:0000256" key="1">
    <source>
        <dbReference type="SAM" id="Phobius"/>
    </source>
</evidence>
<protein>
    <submittedName>
        <fullName evidence="2">Uncharacterized protein</fullName>
    </submittedName>
</protein>
<keyword evidence="3" id="KW-1185">Reference proteome</keyword>
<evidence type="ECO:0000313" key="2">
    <source>
        <dbReference type="EMBL" id="RPA83243.1"/>
    </source>
</evidence>
<gene>
    <name evidence="2" type="ORF">BJ508DRAFT_75278</name>
</gene>
<keyword evidence="1" id="KW-1133">Transmembrane helix</keyword>
<name>A0A3N4IAX5_ASCIM</name>
<keyword evidence="1" id="KW-0472">Membrane</keyword>
<reference evidence="2 3" key="1">
    <citation type="journal article" date="2018" name="Nat. Ecol. Evol.">
        <title>Pezizomycetes genomes reveal the molecular basis of ectomycorrhizal truffle lifestyle.</title>
        <authorList>
            <person name="Murat C."/>
            <person name="Payen T."/>
            <person name="Noel B."/>
            <person name="Kuo A."/>
            <person name="Morin E."/>
            <person name="Chen J."/>
            <person name="Kohler A."/>
            <person name="Krizsan K."/>
            <person name="Balestrini R."/>
            <person name="Da Silva C."/>
            <person name="Montanini B."/>
            <person name="Hainaut M."/>
            <person name="Levati E."/>
            <person name="Barry K.W."/>
            <person name="Belfiori B."/>
            <person name="Cichocki N."/>
            <person name="Clum A."/>
            <person name="Dockter R.B."/>
            <person name="Fauchery L."/>
            <person name="Guy J."/>
            <person name="Iotti M."/>
            <person name="Le Tacon F."/>
            <person name="Lindquist E.A."/>
            <person name="Lipzen A."/>
            <person name="Malagnac F."/>
            <person name="Mello A."/>
            <person name="Molinier V."/>
            <person name="Miyauchi S."/>
            <person name="Poulain J."/>
            <person name="Riccioni C."/>
            <person name="Rubini A."/>
            <person name="Sitrit Y."/>
            <person name="Splivallo R."/>
            <person name="Traeger S."/>
            <person name="Wang M."/>
            <person name="Zifcakova L."/>
            <person name="Wipf D."/>
            <person name="Zambonelli A."/>
            <person name="Paolocci F."/>
            <person name="Nowrousian M."/>
            <person name="Ottonello S."/>
            <person name="Baldrian P."/>
            <person name="Spatafora J.W."/>
            <person name="Henrissat B."/>
            <person name="Nagy L.G."/>
            <person name="Aury J.M."/>
            <person name="Wincker P."/>
            <person name="Grigoriev I.V."/>
            <person name="Bonfante P."/>
            <person name="Martin F.M."/>
        </authorList>
    </citation>
    <scope>NUCLEOTIDE SEQUENCE [LARGE SCALE GENOMIC DNA]</scope>
    <source>
        <strain evidence="2 3">RN42</strain>
    </source>
</reference>
<keyword evidence="1" id="KW-0812">Transmembrane</keyword>
<feature type="transmembrane region" description="Helical" evidence="1">
    <location>
        <begin position="85"/>
        <end position="104"/>
    </location>
</feature>
<dbReference type="EMBL" id="ML119666">
    <property type="protein sequence ID" value="RPA83243.1"/>
    <property type="molecule type" value="Genomic_DNA"/>
</dbReference>
<evidence type="ECO:0000313" key="3">
    <source>
        <dbReference type="Proteomes" id="UP000275078"/>
    </source>
</evidence>
<sequence>MVSGFSSSPGWRYYFFLFFFLVGMFFFYMDYGAWRPFFALVWVFFFFFLSRLFPFSHWFTSWYVESVAEVRLLRVVRDSTVDRRSLGLVFLVFWLIVSFSGRSLRGGEVWILEALLVSLLFPSQSTRVSFCHFGRTSRVRAELLDPPSYFSLARTLYLLRLVLRVPSCLLVPLLSSQHPRFLLFLLTRLSFFLSSC</sequence>
<feature type="transmembrane region" description="Helical" evidence="1">
    <location>
        <begin position="110"/>
        <end position="130"/>
    </location>
</feature>